<dbReference type="Proteomes" id="UP000461585">
    <property type="component" value="Unassembled WGS sequence"/>
</dbReference>
<dbReference type="Gene3D" id="1.20.1500.10">
    <property type="entry name" value="YheA/YmcA-like"/>
    <property type="match status" value="1"/>
</dbReference>
<dbReference type="InterPro" id="IPR023378">
    <property type="entry name" value="YheA/YmcA-like_dom_sf"/>
</dbReference>
<dbReference type="EMBL" id="JAAEEH010000031">
    <property type="protein sequence ID" value="NDL68226.1"/>
    <property type="molecule type" value="Genomic_DNA"/>
</dbReference>
<evidence type="ECO:0000313" key="1">
    <source>
        <dbReference type="EMBL" id="NDL68226.1"/>
    </source>
</evidence>
<reference evidence="1 2" key="1">
    <citation type="submission" date="2020-01" db="EMBL/GenBank/DDBJ databases">
        <title>Anaeroalcalibacter tamaniensis gen. nov., sp. nov., moderately halophilic strictly anaerobic fermenter bacterium from mud volcano of Taman peninsula.</title>
        <authorList>
            <person name="Frolova A."/>
            <person name="Merkel A.Y."/>
            <person name="Slobodkin A.I."/>
        </authorList>
    </citation>
    <scope>NUCLEOTIDE SEQUENCE [LARGE SCALE GENOMIC DNA]</scope>
    <source>
        <strain evidence="1 2">F-3ap</strain>
    </source>
</reference>
<dbReference type="AlphaFoldDB" id="A0A7X5HX38"/>
<name>A0A7X5HX38_9FIRM</name>
<comment type="caution">
    <text evidence="1">The sequence shown here is derived from an EMBL/GenBank/DDBJ whole genome shotgun (WGS) entry which is preliminary data.</text>
</comment>
<dbReference type="RefSeq" id="WP_162370950.1">
    <property type="nucleotide sequence ID" value="NZ_JAAEEH010000031.1"/>
</dbReference>
<dbReference type="InterPro" id="IPR010368">
    <property type="entry name" value="Com_YlbF"/>
</dbReference>
<evidence type="ECO:0000313" key="2">
    <source>
        <dbReference type="Proteomes" id="UP000461585"/>
    </source>
</evidence>
<dbReference type="SUPFAM" id="SSF158622">
    <property type="entry name" value="YheA/YmcA-like"/>
    <property type="match status" value="1"/>
</dbReference>
<proteinExistence type="predicted"/>
<dbReference type="Pfam" id="PF06133">
    <property type="entry name" value="Com_YlbF"/>
    <property type="match status" value="1"/>
</dbReference>
<protein>
    <submittedName>
        <fullName evidence="1">YlbF family regulator</fullName>
    </submittedName>
</protein>
<sequence length="116" mass="13744">MHDKMINEIVEFADKIKKSPTYIDYLNYRSLLEAHPELLRDVNEFRRRSFEIQISHNYGVYNAYENLVHLKDEYDTLLGNPVVKEFLAAELKLSKMISHVFESIADELDFDVDFLN</sequence>
<organism evidence="1 2">
    <name type="scientific">Anaerotalea alkaliphila</name>
    <dbReference type="NCBI Taxonomy" id="2662126"/>
    <lineage>
        <taxon>Bacteria</taxon>
        <taxon>Bacillati</taxon>
        <taxon>Bacillota</taxon>
        <taxon>Clostridia</taxon>
        <taxon>Eubacteriales</taxon>
        <taxon>Anaerotalea</taxon>
    </lineage>
</organism>
<keyword evidence="2" id="KW-1185">Reference proteome</keyword>
<gene>
    <name evidence="1" type="ORF">GXN74_10780</name>
</gene>
<accession>A0A7X5HX38</accession>